<sequence length="122" mass="13749">MTGPYHFELNANGRCGTIKCTKGNLVLELDWEMSGVPGKDILLTPMDLTHWVSGEAVAKAEQRILLEHLRTWLAAKKTRADIDRPTMEIEHSAKCAWSDCEEPSLKGFAYCGTHYDDTLLRK</sequence>
<protein>
    <submittedName>
        <fullName evidence="2">Uncharacterized protein</fullName>
    </submittedName>
</protein>
<reference evidence="2 3" key="1">
    <citation type="submission" date="2020-12" db="EMBL/GenBank/DDBJ databases">
        <title>Sulforoseuscoccus oceanibium gen. nov., sp. nov., a representative of the phylum Verrucomicrobia with special cytoplasmic membrane, and proposal of Sulforoseuscoccusaceae fam. nov.</title>
        <authorList>
            <person name="Xi F."/>
        </authorList>
    </citation>
    <scope>NUCLEOTIDE SEQUENCE [LARGE SCALE GENOMIC DNA]</scope>
    <source>
        <strain evidence="2 3">T37</strain>
    </source>
</reference>
<gene>
    <name evidence="1" type="ORF">G3M56_011970</name>
    <name evidence="2" type="ORF">G3M56_012100</name>
</gene>
<dbReference type="EMBL" id="CP066776">
    <property type="protein sequence ID" value="QQL44591.1"/>
    <property type="molecule type" value="Genomic_DNA"/>
</dbReference>
<organism evidence="2 3">
    <name type="scientific">Sulfuriroseicoccus oceanibius</name>
    <dbReference type="NCBI Taxonomy" id="2707525"/>
    <lineage>
        <taxon>Bacteria</taxon>
        <taxon>Pseudomonadati</taxon>
        <taxon>Verrucomicrobiota</taxon>
        <taxon>Verrucomicrobiia</taxon>
        <taxon>Verrucomicrobiales</taxon>
        <taxon>Verrucomicrobiaceae</taxon>
        <taxon>Sulfuriroseicoccus</taxon>
    </lineage>
</organism>
<dbReference type="KEGG" id="soa:G3M56_012100"/>
<dbReference type="AlphaFoldDB" id="A0A7T7F0V5"/>
<proteinExistence type="predicted"/>
<dbReference type="EMBL" id="CP066776">
    <property type="protein sequence ID" value="QQL44617.1"/>
    <property type="molecule type" value="Genomic_DNA"/>
</dbReference>
<name>A0A7T7F0V5_9BACT</name>
<keyword evidence="3" id="KW-1185">Reference proteome</keyword>
<evidence type="ECO:0000313" key="3">
    <source>
        <dbReference type="Proteomes" id="UP000475117"/>
    </source>
</evidence>
<dbReference type="KEGG" id="soa:G3M56_011970"/>
<evidence type="ECO:0000313" key="1">
    <source>
        <dbReference type="EMBL" id="QQL44591.1"/>
    </source>
</evidence>
<dbReference type="Proteomes" id="UP000475117">
    <property type="component" value="Chromosome"/>
</dbReference>
<dbReference type="RefSeq" id="WP_235203425.1">
    <property type="nucleotide sequence ID" value="NZ_CP066776.1"/>
</dbReference>
<evidence type="ECO:0000313" key="2">
    <source>
        <dbReference type="EMBL" id="QQL44617.1"/>
    </source>
</evidence>
<accession>A0A7T7F0V5</accession>